<dbReference type="InterPro" id="IPR011060">
    <property type="entry name" value="RibuloseP-bd_barrel"/>
</dbReference>
<dbReference type="KEGG" id="mesg:MLAUSG7_0278"/>
<comment type="catalytic activity">
    <reaction evidence="1 8">
        <text>N-(5-phospho-beta-D-ribosyl)anthranilate = 1-(2-carboxyphenylamino)-1-deoxy-D-ribulose 5-phosphate</text>
        <dbReference type="Rhea" id="RHEA:21540"/>
        <dbReference type="ChEBI" id="CHEBI:18277"/>
        <dbReference type="ChEBI" id="CHEBI:58613"/>
        <dbReference type="EC" id="5.3.1.24"/>
    </reaction>
</comment>
<proteinExistence type="inferred from homology"/>
<dbReference type="PANTHER" id="PTHR42894:SF1">
    <property type="entry name" value="N-(5'-PHOSPHORIBOSYL)ANTHRANILATE ISOMERASE"/>
    <property type="match status" value="1"/>
</dbReference>
<gene>
    <name evidence="8 10" type="primary">trpF</name>
    <name evidence="10" type="ORF">MLAUSG7_0278</name>
</gene>
<evidence type="ECO:0000313" key="10">
    <source>
        <dbReference type="EMBL" id="CAB3287562.1"/>
    </source>
</evidence>
<reference evidence="10 11" key="1">
    <citation type="submission" date="2020-04" db="EMBL/GenBank/DDBJ databases">
        <authorList>
            <consortium name="Genoscope - CEA"/>
            <person name="William W."/>
        </authorList>
    </citation>
    <scope>NUCLEOTIDE SEQUENCE [LARGE SCALE GENOMIC DNA]</scope>
    <source>
        <strain evidence="10 11">SG7</strain>
    </source>
</reference>
<evidence type="ECO:0000259" key="9">
    <source>
        <dbReference type="Pfam" id="PF00697"/>
    </source>
</evidence>
<evidence type="ECO:0000256" key="3">
    <source>
        <dbReference type="ARBA" id="ARBA00007571"/>
    </source>
</evidence>
<organism evidence="10 11">
    <name type="scientific">Methanocaldococcus lauensis</name>
    <dbReference type="NCBI Taxonomy" id="2546128"/>
    <lineage>
        <taxon>Archaea</taxon>
        <taxon>Methanobacteriati</taxon>
        <taxon>Methanobacteriota</taxon>
        <taxon>Methanomada group</taxon>
        <taxon>Methanococci</taxon>
        <taxon>Methanococcales</taxon>
        <taxon>Methanocaldococcaceae</taxon>
        <taxon>Methanocaldococcus</taxon>
    </lineage>
</organism>
<dbReference type="CDD" id="cd00405">
    <property type="entry name" value="PRAI"/>
    <property type="match status" value="1"/>
</dbReference>
<dbReference type="GO" id="GO:0004640">
    <property type="term" value="F:phosphoribosylanthranilate isomerase activity"/>
    <property type="evidence" value="ECO:0007669"/>
    <property type="project" value="UniProtKB-UniRule"/>
</dbReference>
<dbReference type="PANTHER" id="PTHR42894">
    <property type="entry name" value="N-(5'-PHOSPHORIBOSYL)ANTHRANILATE ISOMERASE"/>
    <property type="match status" value="1"/>
</dbReference>
<evidence type="ECO:0000256" key="2">
    <source>
        <dbReference type="ARBA" id="ARBA00004664"/>
    </source>
</evidence>
<dbReference type="InterPro" id="IPR013785">
    <property type="entry name" value="Aldolase_TIM"/>
</dbReference>
<evidence type="ECO:0000256" key="7">
    <source>
        <dbReference type="ARBA" id="ARBA00023235"/>
    </source>
</evidence>
<protein>
    <recommendedName>
        <fullName evidence="8">N-(5'-phosphoribosyl)anthranilate isomerase</fullName>
        <shortName evidence="8">PRAI</shortName>
        <ecNumber evidence="8">5.3.1.24</ecNumber>
    </recommendedName>
</protein>
<evidence type="ECO:0000256" key="5">
    <source>
        <dbReference type="ARBA" id="ARBA00022822"/>
    </source>
</evidence>
<keyword evidence="5 8" id="KW-0822">Tryptophan biosynthesis</keyword>
<dbReference type="HAMAP" id="MF_00135">
    <property type="entry name" value="PRAI"/>
    <property type="match status" value="1"/>
</dbReference>
<dbReference type="Proteomes" id="UP000679213">
    <property type="component" value="Chromosome I"/>
</dbReference>
<dbReference type="SUPFAM" id="SSF51366">
    <property type="entry name" value="Ribulose-phoshate binding barrel"/>
    <property type="match status" value="1"/>
</dbReference>
<comment type="similarity">
    <text evidence="3 8">Belongs to the TrpF family.</text>
</comment>
<dbReference type="EMBL" id="LR792632">
    <property type="protein sequence ID" value="CAB3287562.1"/>
    <property type="molecule type" value="Genomic_DNA"/>
</dbReference>
<dbReference type="InterPro" id="IPR001240">
    <property type="entry name" value="PRAI_dom"/>
</dbReference>
<accession>A0A8D6SYR3</accession>
<evidence type="ECO:0000256" key="4">
    <source>
        <dbReference type="ARBA" id="ARBA00022605"/>
    </source>
</evidence>
<dbReference type="UniPathway" id="UPA00035">
    <property type="reaction ID" value="UER00042"/>
</dbReference>
<feature type="domain" description="N-(5'phosphoribosyl) anthranilate isomerase (PRAI)" evidence="9">
    <location>
        <begin position="3"/>
        <end position="215"/>
    </location>
</feature>
<comment type="pathway">
    <text evidence="2 8">Amino-acid biosynthesis; L-tryptophan biosynthesis; L-tryptophan from chorismate: step 3/5.</text>
</comment>
<evidence type="ECO:0000313" key="11">
    <source>
        <dbReference type="Proteomes" id="UP000679213"/>
    </source>
</evidence>
<evidence type="ECO:0000256" key="8">
    <source>
        <dbReference type="HAMAP-Rule" id="MF_00135"/>
    </source>
</evidence>
<dbReference type="InterPro" id="IPR044643">
    <property type="entry name" value="TrpF_fam"/>
</dbReference>
<keyword evidence="11" id="KW-1185">Reference proteome</keyword>
<keyword evidence="4 8" id="KW-0028">Amino-acid biosynthesis</keyword>
<dbReference type="AlphaFoldDB" id="A0A8D6SYR3"/>
<evidence type="ECO:0000256" key="1">
    <source>
        <dbReference type="ARBA" id="ARBA00001164"/>
    </source>
</evidence>
<evidence type="ECO:0000256" key="6">
    <source>
        <dbReference type="ARBA" id="ARBA00023141"/>
    </source>
</evidence>
<dbReference type="Gene3D" id="3.20.20.70">
    <property type="entry name" value="Aldolase class I"/>
    <property type="match status" value="1"/>
</dbReference>
<keyword evidence="7 8" id="KW-0413">Isomerase</keyword>
<dbReference type="GO" id="GO:0000162">
    <property type="term" value="P:L-tryptophan biosynthetic process"/>
    <property type="evidence" value="ECO:0007669"/>
    <property type="project" value="UniProtKB-UniRule"/>
</dbReference>
<dbReference type="Pfam" id="PF00697">
    <property type="entry name" value="PRAI"/>
    <property type="match status" value="1"/>
</dbReference>
<dbReference type="EC" id="5.3.1.24" evidence="8"/>
<sequence>MKVKICGITNKEDMEYISKKVHAVGVIIDVPVKTPRKISLDKAIELKKYMAPFTSLVSVLMPNDIKEVLEVYDALKPDAIQLHGFESLEFVKELRNLKNNSILDSYIIKVIHIPKDEEIEFKYLLSIAKDYEKYVDAILVDTKIENVKFEGKTHNWAVSKKLRDSLKKPLILAGGLNKDNVLDAIKTVKPYAIDVSSSLEKYGGKKDFKKVDEFLSMIKAHI</sequence>
<name>A0A8D6SYR3_9EURY</name>
<keyword evidence="6 8" id="KW-0057">Aromatic amino acid biosynthesis</keyword>